<evidence type="ECO:0000256" key="2">
    <source>
        <dbReference type="ARBA" id="ARBA00007886"/>
    </source>
</evidence>
<dbReference type="EMBL" id="FNBG01000015">
    <property type="protein sequence ID" value="SDF70969.1"/>
    <property type="molecule type" value="Genomic_DNA"/>
</dbReference>
<dbReference type="Pfam" id="PF25198">
    <property type="entry name" value="Spore_GerAC_N"/>
    <property type="match status" value="1"/>
</dbReference>
<dbReference type="InterPro" id="IPR008844">
    <property type="entry name" value="Spore_GerAC-like"/>
</dbReference>
<reference evidence="10 11" key="1">
    <citation type="submission" date="2016-10" db="EMBL/GenBank/DDBJ databases">
        <authorList>
            <person name="de Groot N.N."/>
        </authorList>
    </citation>
    <scope>NUCLEOTIDE SEQUENCE [LARGE SCALE GENOMIC DNA]</scope>
    <source>
        <strain evidence="10 11">DSM 28129</strain>
    </source>
</reference>
<dbReference type="STRING" id="670482.SAMN04488542_11582"/>
<dbReference type="Gene3D" id="3.30.300.210">
    <property type="entry name" value="Nutrient germinant receptor protein C, domain 3"/>
    <property type="match status" value="1"/>
</dbReference>
<dbReference type="GO" id="GO:0016020">
    <property type="term" value="C:membrane"/>
    <property type="evidence" value="ECO:0007669"/>
    <property type="project" value="UniProtKB-SubCell"/>
</dbReference>
<dbReference type="RefSeq" id="WP_091231391.1">
    <property type="nucleotide sequence ID" value="NZ_FNBG01000015.1"/>
</dbReference>
<dbReference type="Proteomes" id="UP000198972">
    <property type="component" value="Unassembled WGS sequence"/>
</dbReference>
<comment type="subcellular location">
    <subcellularLocation>
        <location evidence="1">Membrane</location>
        <topology evidence="1">Lipid-anchor</topology>
    </subcellularLocation>
</comment>
<dbReference type="InterPro" id="IPR057336">
    <property type="entry name" value="GerAC_N"/>
</dbReference>
<keyword evidence="5" id="KW-0472">Membrane</keyword>
<dbReference type="GO" id="GO:0009847">
    <property type="term" value="P:spore germination"/>
    <property type="evidence" value="ECO:0007669"/>
    <property type="project" value="InterPro"/>
</dbReference>
<keyword evidence="7" id="KW-0449">Lipoprotein</keyword>
<name>A0A1G7NCB3_9BACL</name>
<evidence type="ECO:0000256" key="7">
    <source>
        <dbReference type="ARBA" id="ARBA00023288"/>
    </source>
</evidence>
<gene>
    <name evidence="10" type="ORF">SAMN04488542_11582</name>
</gene>
<accession>A0A1G7NCB3</accession>
<dbReference type="InterPro" id="IPR046953">
    <property type="entry name" value="Spore_GerAC-like_C"/>
</dbReference>
<evidence type="ECO:0000256" key="1">
    <source>
        <dbReference type="ARBA" id="ARBA00004635"/>
    </source>
</evidence>
<feature type="domain" description="Spore germination GerAC-like C-terminal" evidence="8">
    <location>
        <begin position="226"/>
        <end position="392"/>
    </location>
</feature>
<evidence type="ECO:0000256" key="4">
    <source>
        <dbReference type="ARBA" id="ARBA00022729"/>
    </source>
</evidence>
<feature type="domain" description="Spore germination protein N-terminal" evidence="9">
    <location>
        <begin position="27"/>
        <end position="215"/>
    </location>
</feature>
<evidence type="ECO:0000256" key="3">
    <source>
        <dbReference type="ARBA" id="ARBA00022544"/>
    </source>
</evidence>
<sequence length="396" mass="44784">MCRRQLLNLMLIMGVLLTQTGCWSSFEIEDLSLYGGLALDEGEPTETEQDLNKQGGSYPRKNLITATIQIVPVNSFGSKSKSDKGHTAQYLNISETGDSLLEILRQYSVRLERMVIGHHLKVIIISTKLAQKQSMDQILDFVLRDNDIRPSCTVFLSEGKAMDVLEASRPGEVSAFRIQGMLRNHYRTSKVMKGVNLSQLDALMNSKRSFVLQNIISTKKDLEFAGAGIIKGETGNWIGSLDQPDVESISWIKGEVQGGAIKSYTEKNVPVIYEIKSMKSKMKAKVQGDDISFHVDIQSQGRFTENWDIKNDPSKAQFMEEAEKIFEKRLSQMIDSLMWKMQSKYKVDVAGFGECLSIQHPHVWKKVKDHWDEEFSQIPVTFDIKLKITDFGSSLK</sequence>
<dbReference type="AlphaFoldDB" id="A0A1G7NCB3"/>
<keyword evidence="6" id="KW-0564">Palmitate</keyword>
<dbReference type="PANTHER" id="PTHR35789:SF1">
    <property type="entry name" value="SPORE GERMINATION PROTEIN B3"/>
    <property type="match status" value="1"/>
</dbReference>
<protein>
    <submittedName>
        <fullName evidence="10">Spore germination protein</fullName>
    </submittedName>
</protein>
<keyword evidence="3" id="KW-0309">Germination</keyword>
<comment type="similarity">
    <text evidence="2">Belongs to the GerABKC lipoprotein family.</text>
</comment>
<dbReference type="OrthoDB" id="2569624at2"/>
<evidence type="ECO:0000256" key="5">
    <source>
        <dbReference type="ARBA" id="ARBA00023136"/>
    </source>
</evidence>
<dbReference type="PANTHER" id="PTHR35789">
    <property type="entry name" value="SPORE GERMINATION PROTEIN B3"/>
    <property type="match status" value="1"/>
</dbReference>
<evidence type="ECO:0000313" key="10">
    <source>
        <dbReference type="EMBL" id="SDF70969.1"/>
    </source>
</evidence>
<dbReference type="InterPro" id="IPR038501">
    <property type="entry name" value="Spore_GerAC_C_sf"/>
</dbReference>
<keyword evidence="11" id="KW-1185">Reference proteome</keyword>
<evidence type="ECO:0000259" key="9">
    <source>
        <dbReference type="Pfam" id="PF25198"/>
    </source>
</evidence>
<proteinExistence type="inferred from homology"/>
<evidence type="ECO:0000256" key="6">
    <source>
        <dbReference type="ARBA" id="ARBA00023139"/>
    </source>
</evidence>
<keyword evidence="4" id="KW-0732">Signal</keyword>
<organism evidence="10 11">
    <name type="scientific">Fontibacillus panacisegetis</name>
    <dbReference type="NCBI Taxonomy" id="670482"/>
    <lineage>
        <taxon>Bacteria</taxon>
        <taxon>Bacillati</taxon>
        <taxon>Bacillota</taxon>
        <taxon>Bacilli</taxon>
        <taxon>Bacillales</taxon>
        <taxon>Paenibacillaceae</taxon>
        <taxon>Fontibacillus</taxon>
    </lineage>
</organism>
<dbReference type="NCBIfam" id="TIGR02887">
    <property type="entry name" value="spore_ger_x_C"/>
    <property type="match status" value="1"/>
</dbReference>
<dbReference type="Pfam" id="PF05504">
    <property type="entry name" value="Spore_GerAC"/>
    <property type="match status" value="1"/>
</dbReference>
<evidence type="ECO:0000313" key="11">
    <source>
        <dbReference type="Proteomes" id="UP000198972"/>
    </source>
</evidence>
<evidence type="ECO:0000259" key="8">
    <source>
        <dbReference type="Pfam" id="PF05504"/>
    </source>
</evidence>